<dbReference type="Proteomes" id="UP000006753">
    <property type="component" value="Unassembled WGS sequence"/>
</dbReference>
<feature type="chain" id="PRO_5003853111" evidence="1">
    <location>
        <begin position="23"/>
        <end position="213"/>
    </location>
</feature>
<dbReference type="InterPro" id="IPR045564">
    <property type="entry name" value="DUF5910"/>
</dbReference>
<reference evidence="2 3" key="1">
    <citation type="journal article" date="2012" name="BMC Genomics">
        <title>Sequencing the genome of Marssonina brunnea reveals fungus-poplar co-evolution.</title>
        <authorList>
            <person name="Zhu S."/>
            <person name="Cao Y.-Z."/>
            <person name="Jiang C."/>
            <person name="Tan B.-Y."/>
            <person name="Wang Z."/>
            <person name="Feng S."/>
            <person name="Zhang L."/>
            <person name="Su X.-H."/>
            <person name="Brejova B."/>
            <person name="Vinar T."/>
            <person name="Xu M."/>
            <person name="Wang M.-X."/>
            <person name="Zhang S.-G."/>
            <person name="Huang M.-R."/>
            <person name="Wu R."/>
            <person name="Zhou Y."/>
        </authorList>
    </citation>
    <scope>NUCLEOTIDE SEQUENCE [LARGE SCALE GENOMIC DNA]</scope>
    <source>
        <strain evidence="2 3">MB_m1</strain>
    </source>
</reference>
<dbReference type="eggNOG" id="ENOG502SUI0">
    <property type="taxonomic scope" value="Eukaryota"/>
</dbReference>
<gene>
    <name evidence="2" type="ORF">MBM_05036</name>
</gene>
<dbReference type="Pfam" id="PF19287">
    <property type="entry name" value="DUF5910"/>
    <property type="match status" value="1"/>
</dbReference>
<evidence type="ECO:0000313" key="3">
    <source>
        <dbReference type="Proteomes" id="UP000006753"/>
    </source>
</evidence>
<dbReference type="HOGENOM" id="CLU_091777_0_0_1"/>
<keyword evidence="3" id="KW-1185">Reference proteome</keyword>
<organism evidence="2 3">
    <name type="scientific">Marssonina brunnea f. sp. multigermtubi (strain MB_m1)</name>
    <name type="common">Marssonina leaf spot fungus</name>
    <dbReference type="NCBI Taxonomy" id="1072389"/>
    <lineage>
        <taxon>Eukaryota</taxon>
        <taxon>Fungi</taxon>
        <taxon>Dikarya</taxon>
        <taxon>Ascomycota</taxon>
        <taxon>Pezizomycotina</taxon>
        <taxon>Leotiomycetes</taxon>
        <taxon>Helotiales</taxon>
        <taxon>Drepanopezizaceae</taxon>
        <taxon>Drepanopeziza</taxon>
    </lineage>
</organism>
<accession>K1WVS3</accession>
<dbReference type="AlphaFoldDB" id="K1WVS3"/>
<keyword evidence="1" id="KW-0732">Signal</keyword>
<evidence type="ECO:0000256" key="1">
    <source>
        <dbReference type="SAM" id="SignalP"/>
    </source>
</evidence>
<dbReference type="InParanoid" id="K1WVS3"/>
<dbReference type="KEGG" id="mbe:MBM_05036"/>
<proteinExistence type="predicted"/>
<dbReference type="OrthoDB" id="4540223at2759"/>
<name>K1WVS3_MARBU</name>
<dbReference type="GeneID" id="18760971"/>
<evidence type="ECO:0000313" key="2">
    <source>
        <dbReference type="EMBL" id="EKD16567.1"/>
    </source>
</evidence>
<protein>
    <submittedName>
        <fullName evidence="2">Uncharacterized protein</fullName>
    </submittedName>
</protein>
<sequence>MLLSKSTSLLLALSFLFIRAQGFDESLLNREVIGYRTASKEEAEKINENHKPYRDKRFDEGRRLNQLGSGFYMTPDPAGWEGDMDKENWYCVITADSDKIKDARKIYIPEYYEETSHEEIEEKMLWHEGEEVIVEYIRKFLPDPEKVLRFSYISLYEEDTQMLIPTDMLNSDVLDLWSQCYATEAELLAHSREVIDWKKWDIAGDPGIPVLWG</sequence>
<dbReference type="EMBL" id="JH921438">
    <property type="protein sequence ID" value="EKD16567.1"/>
    <property type="molecule type" value="Genomic_DNA"/>
</dbReference>
<dbReference type="OMA" id="KINENHK"/>
<feature type="signal peptide" evidence="1">
    <location>
        <begin position="1"/>
        <end position="22"/>
    </location>
</feature>